<evidence type="ECO:0000313" key="3">
    <source>
        <dbReference type="Proteomes" id="UP000186922"/>
    </source>
</evidence>
<sequence>MAKIKPLKSTMVFRKRDITDDEPGDPPERLLNEEEFRDFDFSPREQHVACHACGKNVITLGKKHTIFGSDLERHQGTKKHGKQMSQNTPVDSS</sequence>
<keyword evidence="3" id="KW-1185">Reference proteome</keyword>
<gene>
    <name evidence="2" type="primary">RvY_03388-1</name>
    <name evidence="2" type="synonym">RvY_03388.1</name>
    <name evidence="2" type="ORF">RvY_03388</name>
</gene>
<dbReference type="EMBL" id="BDGG01000002">
    <property type="protein sequence ID" value="GAU91062.1"/>
    <property type="molecule type" value="Genomic_DNA"/>
</dbReference>
<dbReference type="Proteomes" id="UP000186922">
    <property type="component" value="Unassembled WGS sequence"/>
</dbReference>
<accession>A0A1D1UTM7</accession>
<comment type="caution">
    <text evidence="2">The sequence shown here is derived from an EMBL/GenBank/DDBJ whole genome shotgun (WGS) entry which is preliminary data.</text>
</comment>
<proteinExistence type="predicted"/>
<name>A0A1D1UTM7_RAMVA</name>
<feature type="compositionally biased region" description="Polar residues" evidence="1">
    <location>
        <begin position="83"/>
        <end position="93"/>
    </location>
</feature>
<protein>
    <submittedName>
        <fullName evidence="2">Uncharacterized protein</fullName>
    </submittedName>
</protein>
<evidence type="ECO:0000313" key="2">
    <source>
        <dbReference type="EMBL" id="GAU91062.1"/>
    </source>
</evidence>
<reference evidence="2 3" key="1">
    <citation type="journal article" date="2016" name="Nat. Commun.">
        <title>Extremotolerant tardigrade genome and improved radiotolerance of human cultured cells by tardigrade-unique protein.</title>
        <authorList>
            <person name="Hashimoto T."/>
            <person name="Horikawa D.D."/>
            <person name="Saito Y."/>
            <person name="Kuwahara H."/>
            <person name="Kozuka-Hata H."/>
            <person name="Shin-I T."/>
            <person name="Minakuchi Y."/>
            <person name="Ohishi K."/>
            <person name="Motoyama A."/>
            <person name="Aizu T."/>
            <person name="Enomoto A."/>
            <person name="Kondo K."/>
            <person name="Tanaka S."/>
            <person name="Hara Y."/>
            <person name="Koshikawa S."/>
            <person name="Sagara H."/>
            <person name="Miura T."/>
            <person name="Yokobori S."/>
            <person name="Miyagawa K."/>
            <person name="Suzuki Y."/>
            <person name="Kubo T."/>
            <person name="Oyama M."/>
            <person name="Kohara Y."/>
            <person name="Fujiyama A."/>
            <person name="Arakawa K."/>
            <person name="Katayama T."/>
            <person name="Toyoda A."/>
            <person name="Kunieda T."/>
        </authorList>
    </citation>
    <scope>NUCLEOTIDE SEQUENCE [LARGE SCALE GENOMIC DNA]</scope>
    <source>
        <strain evidence="2 3">YOKOZUNA-1</strain>
    </source>
</reference>
<feature type="region of interest" description="Disordered" evidence="1">
    <location>
        <begin position="1"/>
        <end position="30"/>
    </location>
</feature>
<feature type="region of interest" description="Disordered" evidence="1">
    <location>
        <begin position="71"/>
        <end position="93"/>
    </location>
</feature>
<evidence type="ECO:0000256" key="1">
    <source>
        <dbReference type="SAM" id="MobiDB-lite"/>
    </source>
</evidence>
<organism evidence="2 3">
    <name type="scientific">Ramazzottius varieornatus</name>
    <name type="common">Water bear</name>
    <name type="synonym">Tardigrade</name>
    <dbReference type="NCBI Taxonomy" id="947166"/>
    <lineage>
        <taxon>Eukaryota</taxon>
        <taxon>Metazoa</taxon>
        <taxon>Ecdysozoa</taxon>
        <taxon>Tardigrada</taxon>
        <taxon>Eutardigrada</taxon>
        <taxon>Parachela</taxon>
        <taxon>Hypsibioidea</taxon>
        <taxon>Ramazzottiidae</taxon>
        <taxon>Ramazzottius</taxon>
    </lineage>
</organism>
<dbReference type="AlphaFoldDB" id="A0A1D1UTM7"/>